<sequence>MEQIVLGITLGLSYNNFSREDQLAITEWELSDIEGRYEIWNAQILQKKKILEADVEELKKKYNFTSSHDVSFTDCQKLYYEGNNILRRLEIFRNEVSESPLNDFFSRHNLQHLLTNEGN</sequence>
<proteinExistence type="predicted"/>
<organism evidence="1 2">
    <name type="scientific">Basidiobolus ranarum</name>
    <dbReference type="NCBI Taxonomy" id="34480"/>
    <lineage>
        <taxon>Eukaryota</taxon>
        <taxon>Fungi</taxon>
        <taxon>Fungi incertae sedis</taxon>
        <taxon>Zoopagomycota</taxon>
        <taxon>Entomophthoromycotina</taxon>
        <taxon>Basidiobolomycetes</taxon>
        <taxon>Basidiobolales</taxon>
        <taxon>Basidiobolaceae</taxon>
        <taxon>Basidiobolus</taxon>
    </lineage>
</organism>
<dbReference type="EMBL" id="JASJQH010000855">
    <property type="protein sequence ID" value="KAK9762722.1"/>
    <property type="molecule type" value="Genomic_DNA"/>
</dbReference>
<evidence type="ECO:0000313" key="2">
    <source>
        <dbReference type="Proteomes" id="UP001479436"/>
    </source>
</evidence>
<reference evidence="1 2" key="1">
    <citation type="submission" date="2023-04" db="EMBL/GenBank/DDBJ databases">
        <title>Genome of Basidiobolus ranarum AG-B5.</title>
        <authorList>
            <person name="Stajich J.E."/>
            <person name="Carter-House D."/>
            <person name="Gryganskyi A."/>
        </authorList>
    </citation>
    <scope>NUCLEOTIDE SEQUENCE [LARGE SCALE GENOMIC DNA]</scope>
    <source>
        <strain evidence="1 2">AG-B5</strain>
    </source>
</reference>
<protein>
    <submittedName>
        <fullName evidence="1">Uncharacterized protein</fullName>
    </submittedName>
</protein>
<dbReference type="Proteomes" id="UP001479436">
    <property type="component" value="Unassembled WGS sequence"/>
</dbReference>
<keyword evidence="2" id="KW-1185">Reference proteome</keyword>
<comment type="caution">
    <text evidence="1">The sequence shown here is derived from an EMBL/GenBank/DDBJ whole genome shotgun (WGS) entry which is preliminary data.</text>
</comment>
<gene>
    <name evidence="1" type="ORF">K7432_011274</name>
</gene>
<accession>A0ABR2WMJ2</accession>
<evidence type="ECO:0000313" key="1">
    <source>
        <dbReference type="EMBL" id="KAK9762722.1"/>
    </source>
</evidence>
<name>A0ABR2WMJ2_9FUNG</name>